<protein>
    <submittedName>
        <fullName evidence="8">Uncharacterized protein</fullName>
    </submittedName>
</protein>
<organism evidence="8 9">
    <name type="scientific">Anisodus tanguticus</name>
    <dbReference type="NCBI Taxonomy" id="243964"/>
    <lineage>
        <taxon>Eukaryota</taxon>
        <taxon>Viridiplantae</taxon>
        <taxon>Streptophyta</taxon>
        <taxon>Embryophyta</taxon>
        <taxon>Tracheophyta</taxon>
        <taxon>Spermatophyta</taxon>
        <taxon>Magnoliopsida</taxon>
        <taxon>eudicotyledons</taxon>
        <taxon>Gunneridae</taxon>
        <taxon>Pentapetalae</taxon>
        <taxon>asterids</taxon>
        <taxon>lamiids</taxon>
        <taxon>Solanales</taxon>
        <taxon>Solanaceae</taxon>
        <taxon>Solanoideae</taxon>
        <taxon>Hyoscyameae</taxon>
        <taxon>Anisodus</taxon>
    </lineage>
</organism>
<feature type="domain" description="Disease resistance R13L4/SHOC-2-like LRR" evidence="7">
    <location>
        <begin position="90"/>
        <end position="322"/>
    </location>
</feature>
<keyword evidence="9" id="KW-1185">Reference proteome</keyword>
<dbReference type="InterPro" id="IPR032675">
    <property type="entry name" value="LRR_dom_sf"/>
</dbReference>
<dbReference type="InterPro" id="IPR044974">
    <property type="entry name" value="Disease_R_plants"/>
</dbReference>
<dbReference type="GO" id="GO:0005737">
    <property type="term" value="C:cytoplasm"/>
    <property type="evidence" value="ECO:0007669"/>
    <property type="project" value="UniProtKB-SubCell"/>
</dbReference>
<comment type="caution">
    <text evidence="8">The sequence shown here is derived from an EMBL/GenBank/DDBJ whole genome shotgun (WGS) entry which is preliminary data.</text>
</comment>
<accession>A0AAE1RU16</accession>
<dbReference type="SUPFAM" id="SSF52058">
    <property type="entry name" value="L domain-like"/>
    <property type="match status" value="1"/>
</dbReference>
<evidence type="ECO:0000313" key="8">
    <source>
        <dbReference type="EMBL" id="KAK4357214.1"/>
    </source>
</evidence>
<sequence length="350" mass="40808">MEDIAEGFLNELIRRSLIQVVNTFWENVTECRIHDLLRDLAVQKALEVNFFDIYDPRKHSISSLCLRHVIYSHGKRYVSLDLSNLKLRSIMFLDRDLCKIMSLKKFCNVFQHIYVLYLEIGVGTISIVPDVIGSLYHLKFLRLKDTHANYPETTDLRNLRHLVAWYSKPLKHISKLTSLQLLKGISCDQWKDVDLVNLGELRMLDITTSYSLNNIGNLKNLRTLLLGCKRDESFPALEFLSSCQKLYRLWLQGRIKKLPLSNPFPNSITMMVLLGSKLMEDPMPILGMLSNLRNLDICRAYEGKEITCSDNSFSQLEFLRLESLEKLERWHLPTRNWIRLKVLESMTVQS</sequence>
<dbReference type="GO" id="GO:0098542">
    <property type="term" value="P:defense response to other organism"/>
    <property type="evidence" value="ECO:0007669"/>
    <property type="project" value="TreeGrafter"/>
</dbReference>
<dbReference type="AlphaFoldDB" id="A0AAE1RU16"/>
<keyword evidence="5" id="KW-0067">ATP-binding</keyword>
<evidence type="ECO:0000313" key="9">
    <source>
        <dbReference type="Proteomes" id="UP001291623"/>
    </source>
</evidence>
<comment type="subcellular location">
    <subcellularLocation>
        <location evidence="1">Cytoplasm</location>
    </subcellularLocation>
</comment>
<evidence type="ECO:0000256" key="4">
    <source>
        <dbReference type="ARBA" id="ARBA00022741"/>
    </source>
</evidence>
<evidence type="ECO:0000256" key="2">
    <source>
        <dbReference type="ARBA" id="ARBA00022490"/>
    </source>
</evidence>
<dbReference type="Pfam" id="PF23559">
    <property type="entry name" value="WHD_DRP"/>
    <property type="match status" value="1"/>
</dbReference>
<dbReference type="InterPro" id="IPR058922">
    <property type="entry name" value="WHD_DRP"/>
</dbReference>
<dbReference type="Gene3D" id="3.80.10.10">
    <property type="entry name" value="Ribonuclease Inhibitor"/>
    <property type="match status" value="1"/>
</dbReference>
<proteinExistence type="predicted"/>
<gene>
    <name evidence="8" type="ORF">RND71_022824</name>
</gene>
<name>A0AAE1RU16_9SOLA</name>
<keyword evidence="4" id="KW-0547">Nucleotide-binding</keyword>
<feature type="domain" description="Disease resistance protein winged helix" evidence="6">
    <location>
        <begin position="1"/>
        <end position="41"/>
    </location>
</feature>
<dbReference type="GO" id="GO:0005524">
    <property type="term" value="F:ATP binding"/>
    <property type="evidence" value="ECO:0007669"/>
    <property type="project" value="UniProtKB-KW"/>
</dbReference>
<dbReference type="InterPro" id="IPR055414">
    <property type="entry name" value="LRR_R13L4/SHOC2-like"/>
</dbReference>
<evidence type="ECO:0000259" key="7">
    <source>
        <dbReference type="Pfam" id="PF23598"/>
    </source>
</evidence>
<evidence type="ECO:0000256" key="5">
    <source>
        <dbReference type="ARBA" id="ARBA00022840"/>
    </source>
</evidence>
<dbReference type="Pfam" id="PF23598">
    <property type="entry name" value="LRR_14"/>
    <property type="match status" value="1"/>
</dbReference>
<evidence type="ECO:0000259" key="6">
    <source>
        <dbReference type="Pfam" id="PF23559"/>
    </source>
</evidence>
<dbReference type="PANTHER" id="PTHR23155:SF1152">
    <property type="entry name" value="AAA+ ATPASE DOMAIN-CONTAINING PROTEIN"/>
    <property type="match status" value="1"/>
</dbReference>
<dbReference type="PANTHER" id="PTHR23155">
    <property type="entry name" value="DISEASE RESISTANCE PROTEIN RP"/>
    <property type="match status" value="1"/>
</dbReference>
<evidence type="ECO:0000256" key="1">
    <source>
        <dbReference type="ARBA" id="ARBA00004496"/>
    </source>
</evidence>
<keyword evidence="2" id="KW-0963">Cytoplasm</keyword>
<keyword evidence="3" id="KW-0677">Repeat</keyword>
<dbReference type="EMBL" id="JAVYJV010000012">
    <property type="protein sequence ID" value="KAK4357214.1"/>
    <property type="molecule type" value="Genomic_DNA"/>
</dbReference>
<dbReference type="Proteomes" id="UP001291623">
    <property type="component" value="Unassembled WGS sequence"/>
</dbReference>
<reference evidence="8" key="1">
    <citation type="submission" date="2023-12" db="EMBL/GenBank/DDBJ databases">
        <title>Genome assembly of Anisodus tanguticus.</title>
        <authorList>
            <person name="Wang Y.-J."/>
        </authorList>
    </citation>
    <scope>NUCLEOTIDE SEQUENCE</scope>
    <source>
        <strain evidence="8">KB-2021</strain>
        <tissue evidence="8">Leaf</tissue>
    </source>
</reference>
<evidence type="ECO:0000256" key="3">
    <source>
        <dbReference type="ARBA" id="ARBA00022737"/>
    </source>
</evidence>